<proteinExistence type="predicted"/>
<accession>A0A1V9Y1U3</accession>
<comment type="subcellular location">
    <subcellularLocation>
        <location evidence="1">Mitochondrion</location>
    </subcellularLocation>
</comment>
<dbReference type="OrthoDB" id="19830at2759"/>
<dbReference type="STRING" id="418985.A0A1V9Y1U3"/>
<dbReference type="Gene3D" id="1.25.40.10">
    <property type="entry name" value="Tetratricopeptide repeat domain"/>
    <property type="match status" value="1"/>
</dbReference>
<sequence>MAASMRTAARFTKFLPILRKRYQSVGLGRRSYLSSAYACNDEWTNQRRSDPLLQIGDKELYFVDVSKKFISKAKENLAVDVDIFVNAAEEKSIQEEVEKLLNRLRRSKHTIHTLESTACATVRYMLSIGQDEKLVQLLEDKLGFGLFPDVYTMNFLLNYFLTKEGREREAAKVAAEMMLQEDPGNEITRVLSLIACIKYLSAGAKASPWMPSKIIEEKDEDEEDEVKYVRVPNLTNFFFDDHFDLTDPDLVVGKTLLHFSKSCQPGLLKDSIRLVGLTRKGQWEKVRKEISNVKEICADVKELCTQRITEYKIEGDDVSETYDATKLVGVTSPDISELLAAAQKVNVPDWLFPELEKLKVNSSSLLSLLEARAKNLAQHEASDIESQKSLFAQWVQDRKASLEAKHAALDRVKRIEAIRAKKKELAEKEELYYAFENWNKLEIILAEVEKNEVRKEKIEEYVPPEVKKRQSVSKQPNLLTTTK</sequence>
<gene>
    <name evidence="3" type="ORF">BIW11_05543</name>
</gene>
<evidence type="ECO:0000256" key="2">
    <source>
        <dbReference type="SAM" id="Coils"/>
    </source>
</evidence>
<dbReference type="Proteomes" id="UP000192247">
    <property type="component" value="Unassembled WGS sequence"/>
</dbReference>
<dbReference type="InterPro" id="IPR019266">
    <property type="entry name" value="Ribosomal_mS27"/>
</dbReference>
<dbReference type="InterPro" id="IPR034913">
    <property type="entry name" value="mS27/PTCD2"/>
</dbReference>
<dbReference type="PANTHER" id="PTHR21393">
    <property type="entry name" value="MITOCHONDRIAL 28S RIBOSOMAL PROTEIN S27"/>
    <property type="match status" value="1"/>
</dbReference>
<reference evidence="3 4" key="1">
    <citation type="journal article" date="2017" name="Gigascience">
        <title>Draft genome of the honey bee ectoparasitic mite, Tropilaelaps mercedesae, is shaped by the parasitic life history.</title>
        <authorList>
            <person name="Dong X."/>
            <person name="Armstrong S.D."/>
            <person name="Xia D."/>
            <person name="Makepeace B.L."/>
            <person name="Darby A.C."/>
            <person name="Kadowaki T."/>
        </authorList>
    </citation>
    <scope>NUCLEOTIDE SEQUENCE [LARGE SCALE GENOMIC DNA]</scope>
    <source>
        <strain evidence="3">Wuxi-XJTLU</strain>
    </source>
</reference>
<dbReference type="AlphaFoldDB" id="A0A1V9Y1U3"/>
<dbReference type="PANTHER" id="PTHR21393:SF0">
    <property type="entry name" value="SMALL RIBOSOMAL SUBUNIT PROTEIN MS27"/>
    <property type="match status" value="1"/>
</dbReference>
<name>A0A1V9Y1U3_9ACAR</name>
<dbReference type="EMBL" id="MNPL01000796">
    <property type="protein sequence ID" value="OQR79702.1"/>
    <property type="molecule type" value="Genomic_DNA"/>
</dbReference>
<keyword evidence="4" id="KW-1185">Reference proteome</keyword>
<protein>
    <recommendedName>
        <fullName evidence="5">28S ribosomal protein S27</fullName>
    </recommendedName>
</protein>
<evidence type="ECO:0000313" key="3">
    <source>
        <dbReference type="EMBL" id="OQR79702.1"/>
    </source>
</evidence>
<evidence type="ECO:0000313" key="4">
    <source>
        <dbReference type="Proteomes" id="UP000192247"/>
    </source>
</evidence>
<evidence type="ECO:0008006" key="5">
    <source>
        <dbReference type="Google" id="ProtNLM"/>
    </source>
</evidence>
<comment type="caution">
    <text evidence="3">The sequence shown here is derived from an EMBL/GenBank/DDBJ whole genome shotgun (WGS) entry which is preliminary data.</text>
</comment>
<feature type="coiled-coil region" evidence="2">
    <location>
        <begin position="90"/>
        <end position="117"/>
    </location>
</feature>
<organism evidence="3 4">
    <name type="scientific">Tropilaelaps mercedesae</name>
    <dbReference type="NCBI Taxonomy" id="418985"/>
    <lineage>
        <taxon>Eukaryota</taxon>
        <taxon>Metazoa</taxon>
        <taxon>Ecdysozoa</taxon>
        <taxon>Arthropoda</taxon>
        <taxon>Chelicerata</taxon>
        <taxon>Arachnida</taxon>
        <taxon>Acari</taxon>
        <taxon>Parasitiformes</taxon>
        <taxon>Mesostigmata</taxon>
        <taxon>Gamasina</taxon>
        <taxon>Dermanyssoidea</taxon>
        <taxon>Laelapidae</taxon>
        <taxon>Tropilaelaps</taxon>
    </lineage>
</organism>
<dbReference type="InterPro" id="IPR011990">
    <property type="entry name" value="TPR-like_helical_dom_sf"/>
</dbReference>
<dbReference type="FunCoup" id="A0A1V9Y1U3">
    <property type="interactions" value="404"/>
</dbReference>
<evidence type="ECO:0000256" key="1">
    <source>
        <dbReference type="ARBA" id="ARBA00004173"/>
    </source>
</evidence>
<keyword evidence="2" id="KW-0175">Coiled coil</keyword>
<dbReference type="InParanoid" id="A0A1V9Y1U3"/>
<dbReference type="GO" id="GO:0005739">
    <property type="term" value="C:mitochondrion"/>
    <property type="evidence" value="ECO:0007669"/>
    <property type="project" value="UniProtKB-SubCell"/>
</dbReference>
<dbReference type="Pfam" id="PF10037">
    <property type="entry name" value="MRP-S27"/>
    <property type="match status" value="1"/>
</dbReference>